<dbReference type="InterPro" id="IPR003594">
    <property type="entry name" value="HATPase_dom"/>
</dbReference>
<dbReference type="Pfam" id="PF07494">
    <property type="entry name" value="Reg_prop"/>
    <property type="match status" value="7"/>
</dbReference>
<evidence type="ECO:0000256" key="6">
    <source>
        <dbReference type="ARBA" id="ARBA00022679"/>
    </source>
</evidence>
<dbReference type="InterPro" id="IPR013783">
    <property type="entry name" value="Ig-like_fold"/>
</dbReference>
<dbReference type="GO" id="GO:0000155">
    <property type="term" value="F:phosphorelay sensor kinase activity"/>
    <property type="evidence" value="ECO:0007669"/>
    <property type="project" value="InterPro"/>
</dbReference>
<dbReference type="SUPFAM" id="SSF63829">
    <property type="entry name" value="Calcium-dependent phosphotriesterase"/>
    <property type="match status" value="3"/>
</dbReference>
<feature type="transmembrane region" description="Helical" evidence="12">
    <location>
        <begin position="783"/>
        <end position="800"/>
    </location>
</feature>
<dbReference type="Pfam" id="PF00512">
    <property type="entry name" value="HisKA"/>
    <property type="match status" value="1"/>
</dbReference>
<dbReference type="EMBL" id="JACOOQ010000003">
    <property type="protein sequence ID" value="MBC5639415.1"/>
    <property type="molecule type" value="Genomic_DNA"/>
</dbReference>
<keyword evidence="4" id="KW-1003">Cell membrane</keyword>
<dbReference type="SUPFAM" id="SSF47384">
    <property type="entry name" value="Homodimeric domain of signal transducing histidine kinase"/>
    <property type="match status" value="1"/>
</dbReference>
<dbReference type="Pfam" id="PF07495">
    <property type="entry name" value="Y_Y_Y"/>
    <property type="match status" value="1"/>
</dbReference>
<keyword evidence="10" id="KW-0902">Two-component regulatory system</keyword>
<dbReference type="Gene3D" id="2.130.10.10">
    <property type="entry name" value="YVTN repeat-like/Quinoprotein amine dehydrogenase"/>
    <property type="match status" value="3"/>
</dbReference>
<evidence type="ECO:0000256" key="11">
    <source>
        <dbReference type="ARBA" id="ARBA00023136"/>
    </source>
</evidence>
<dbReference type="SUPFAM" id="SSF55874">
    <property type="entry name" value="ATPase domain of HSP90 chaperone/DNA topoisomerase II/histidine kinase"/>
    <property type="match status" value="1"/>
</dbReference>
<feature type="domain" description="Histidine kinase" evidence="13">
    <location>
        <begin position="843"/>
        <end position="1063"/>
    </location>
</feature>
<evidence type="ECO:0000313" key="15">
    <source>
        <dbReference type="Proteomes" id="UP000662088"/>
    </source>
</evidence>
<reference evidence="14" key="1">
    <citation type="submission" date="2020-08" db="EMBL/GenBank/DDBJ databases">
        <title>Genome public.</title>
        <authorList>
            <person name="Liu C."/>
            <person name="Sun Q."/>
        </authorList>
    </citation>
    <scope>NUCLEOTIDE SEQUENCE</scope>
    <source>
        <strain evidence="14">NSJ-42</strain>
    </source>
</reference>
<accession>A0A8I0DMS8</accession>
<dbReference type="RefSeq" id="WP_186834690.1">
    <property type="nucleotide sequence ID" value="NZ_JACOOQ010000003.1"/>
</dbReference>
<dbReference type="CDD" id="cd00082">
    <property type="entry name" value="HisKA"/>
    <property type="match status" value="1"/>
</dbReference>
<dbReference type="EC" id="2.7.13.3" evidence="3"/>
<evidence type="ECO:0000256" key="7">
    <source>
        <dbReference type="ARBA" id="ARBA00022741"/>
    </source>
</evidence>
<evidence type="ECO:0000256" key="5">
    <source>
        <dbReference type="ARBA" id="ARBA00022553"/>
    </source>
</evidence>
<dbReference type="InterPro" id="IPR011110">
    <property type="entry name" value="Reg_prop"/>
</dbReference>
<evidence type="ECO:0000256" key="3">
    <source>
        <dbReference type="ARBA" id="ARBA00012438"/>
    </source>
</evidence>
<dbReference type="InterPro" id="IPR036890">
    <property type="entry name" value="HATPase_C_sf"/>
</dbReference>
<evidence type="ECO:0000256" key="8">
    <source>
        <dbReference type="ARBA" id="ARBA00022777"/>
    </source>
</evidence>
<dbReference type="Gene3D" id="1.10.287.130">
    <property type="match status" value="1"/>
</dbReference>
<comment type="catalytic activity">
    <reaction evidence="1">
        <text>ATP + protein L-histidine = ADP + protein N-phospho-L-histidine.</text>
        <dbReference type="EC" id="2.7.13.3"/>
    </reaction>
</comment>
<dbReference type="CDD" id="cd16922">
    <property type="entry name" value="HATPase_EvgS-ArcB-TorS-like"/>
    <property type="match status" value="1"/>
</dbReference>
<dbReference type="SMART" id="SM00387">
    <property type="entry name" value="HATPase_c"/>
    <property type="match status" value="1"/>
</dbReference>
<dbReference type="InterPro" id="IPR036097">
    <property type="entry name" value="HisK_dim/P_sf"/>
</dbReference>
<evidence type="ECO:0000256" key="12">
    <source>
        <dbReference type="SAM" id="Phobius"/>
    </source>
</evidence>
<organism evidence="14 15">
    <name type="scientific">Clostridium lentum</name>
    <dbReference type="NCBI Taxonomy" id="2763037"/>
    <lineage>
        <taxon>Bacteria</taxon>
        <taxon>Bacillati</taxon>
        <taxon>Bacillota</taxon>
        <taxon>Clostridia</taxon>
        <taxon>Eubacteriales</taxon>
        <taxon>Clostridiaceae</taxon>
        <taxon>Clostridium</taxon>
    </lineage>
</organism>
<keyword evidence="11 12" id="KW-0472">Membrane</keyword>
<keyword evidence="5" id="KW-0597">Phosphoprotein</keyword>
<dbReference type="GO" id="GO:0005524">
    <property type="term" value="F:ATP binding"/>
    <property type="evidence" value="ECO:0007669"/>
    <property type="project" value="UniProtKB-KW"/>
</dbReference>
<evidence type="ECO:0000256" key="2">
    <source>
        <dbReference type="ARBA" id="ARBA00004236"/>
    </source>
</evidence>
<keyword evidence="12" id="KW-0812">Transmembrane</keyword>
<evidence type="ECO:0000256" key="9">
    <source>
        <dbReference type="ARBA" id="ARBA00022840"/>
    </source>
</evidence>
<dbReference type="Proteomes" id="UP000662088">
    <property type="component" value="Unassembled WGS sequence"/>
</dbReference>
<keyword evidence="9" id="KW-0067">ATP-binding</keyword>
<dbReference type="GO" id="GO:0005886">
    <property type="term" value="C:plasma membrane"/>
    <property type="evidence" value="ECO:0007669"/>
    <property type="project" value="UniProtKB-SubCell"/>
</dbReference>
<dbReference type="InterPro" id="IPR003661">
    <property type="entry name" value="HisK_dim/P_dom"/>
</dbReference>
<evidence type="ECO:0000256" key="10">
    <source>
        <dbReference type="ARBA" id="ARBA00023012"/>
    </source>
</evidence>
<keyword evidence="6" id="KW-0808">Transferase</keyword>
<comment type="subcellular location">
    <subcellularLocation>
        <location evidence="2">Cell membrane</location>
    </subcellularLocation>
</comment>
<dbReference type="InterPro" id="IPR004358">
    <property type="entry name" value="Sig_transdc_His_kin-like_C"/>
</dbReference>
<dbReference type="PANTHER" id="PTHR43547:SF2">
    <property type="entry name" value="HYBRID SIGNAL TRANSDUCTION HISTIDINE KINASE C"/>
    <property type="match status" value="1"/>
</dbReference>
<dbReference type="FunFam" id="3.30.565.10:FF:000023">
    <property type="entry name" value="PAS domain-containing sensor histidine kinase"/>
    <property type="match status" value="1"/>
</dbReference>
<keyword evidence="15" id="KW-1185">Reference proteome</keyword>
<dbReference type="PRINTS" id="PR00344">
    <property type="entry name" value="BCTRLSENSOR"/>
</dbReference>
<dbReference type="Pfam" id="PF02518">
    <property type="entry name" value="HATPase_c"/>
    <property type="match status" value="1"/>
</dbReference>
<keyword evidence="12" id="KW-1133">Transmembrane helix</keyword>
<dbReference type="AlphaFoldDB" id="A0A8I0DMS8"/>
<dbReference type="InterPro" id="IPR011123">
    <property type="entry name" value="Y_Y_Y"/>
</dbReference>
<dbReference type="Gene3D" id="3.30.565.10">
    <property type="entry name" value="Histidine kinase-like ATPase, C-terminal domain"/>
    <property type="match status" value="1"/>
</dbReference>
<evidence type="ECO:0000256" key="1">
    <source>
        <dbReference type="ARBA" id="ARBA00000085"/>
    </source>
</evidence>
<dbReference type="PANTHER" id="PTHR43547">
    <property type="entry name" value="TWO-COMPONENT HISTIDINE KINASE"/>
    <property type="match status" value="1"/>
</dbReference>
<evidence type="ECO:0000313" key="14">
    <source>
        <dbReference type="EMBL" id="MBC5639415.1"/>
    </source>
</evidence>
<gene>
    <name evidence="14" type="ORF">H8R92_03020</name>
</gene>
<feature type="transmembrane region" description="Helical" evidence="12">
    <location>
        <begin position="12"/>
        <end position="30"/>
    </location>
</feature>
<dbReference type="SMART" id="SM00388">
    <property type="entry name" value="HisKA"/>
    <property type="match status" value="1"/>
</dbReference>
<keyword evidence="7" id="KW-0547">Nucleotide-binding</keyword>
<dbReference type="InterPro" id="IPR005467">
    <property type="entry name" value="His_kinase_dom"/>
</dbReference>
<evidence type="ECO:0000256" key="4">
    <source>
        <dbReference type="ARBA" id="ARBA00022475"/>
    </source>
</evidence>
<comment type="caution">
    <text evidence="14">The sequence shown here is derived from an EMBL/GenBank/DDBJ whole genome shotgun (WGS) entry which is preliminary data.</text>
</comment>
<keyword evidence="8 14" id="KW-0418">Kinase</keyword>
<evidence type="ECO:0000259" key="13">
    <source>
        <dbReference type="PROSITE" id="PS50109"/>
    </source>
</evidence>
<sequence>MKGKFVGMNLKSKYLIIILAVIIIKINFSINVKAEEYSRFNNISIEDGLSQATVETMMQDSKGYIWLGTNDGLDRYNGYTFKKYTYEKGKKNSLVNGYILDIKEDDEGNIWVATAIGISKIYNDGETVQNYTSDSESGNLSDDNTCIILISSSNKIYVGTAEGINLYDKKTDKFNLIYPELKEEYINSLTEDKYGNIWAGTENGLYKINVDTNVIERFESTDDVNTISENYIYKVYYDGDKHIWIGTYDNGFCKLNIENNKVTRYSLTREDGTIRGAFVKNFLKDSKGNMWICTDEGVVLFEVDKNIFTWYENKVHDPHSLIDNNTFSILEDYSGLIWIGTYSGVSIFDPYSTIGHYKNDPFNSKSINEKAVLGIYEDDDGLLWIGTSSSGVNILNKDRDVIECLTTANGLSNNRITDITGAGDYIFIGTYNGLNVVNRITGEIEIYDEENGLYSNIVKKLFYDDLGYLYIGSASGLDALNLNDRSVINLNYILEEIGISSKNISAIYRDSKRNFWLGTFVDNGLIKIDADTGIINVFKNKENDSLSLSDNTIRCIGENSKGEIWIGTNFGLNRYNEKDDTFTSYTTKDGLANNTIYGILFDDKDNPWVSTNLGIAKINIDTNVINNLNITDGLQSNEFNGNSYFKTKKGEFIFGGINGFNLFIPDEVVIKGPNLNIVFDDFEVNGSSRKSINNQVFKFSENNIRVSFFLPDYKSMRNIQYYYTLNEEEDGWIPLRNNYVNLANLAPGNYELKVTARSADGSYSDTQIARFKINPQVWKSKEAILVYIIIIIFFIINNRVKIKKLDKMVMERTKQLRNEMEKNTGLLNKVIDLERKKNSYFVNLSHELRTPLNVIYSTQQLIIELNKKGILKERLDNYMDIIGRNSKRLLKMINDIIDTSKMESGCYHLNITETNIVYLVEESVLTLKDYIEGRGVNLIVDPEMEEKTINCDNDAIERCIINLVSNAAKFTEAGDSITVRIIEEKSQVKIEVIDTGIGIAEEYHETIFNRFNQIIDGNSEKNGGSGLGLTITRQIIEYHKGKIYVESKIGEGSKFTIILPDNF</sequence>
<protein>
    <recommendedName>
        <fullName evidence="3">histidine kinase</fullName>
        <ecNumber evidence="3">2.7.13.3</ecNumber>
    </recommendedName>
</protein>
<dbReference type="InterPro" id="IPR015943">
    <property type="entry name" value="WD40/YVTN_repeat-like_dom_sf"/>
</dbReference>
<name>A0A8I0DMS8_9CLOT</name>
<dbReference type="PROSITE" id="PS50109">
    <property type="entry name" value="HIS_KIN"/>
    <property type="match status" value="1"/>
</dbReference>
<proteinExistence type="predicted"/>
<dbReference type="Gene3D" id="2.60.40.10">
    <property type="entry name" value="Immunoglobulins"/>
    <property type="match status" value="1"/>
</dbReference>